<evidence type="ECO:0000256" key="1">
    <source>
        <dbReference type="SAM" id="SignalP"/>
    </source>
</evidence>
<sequence>MKAFKVVPVLLLLIYTAASITRWPTHTICKNNNLEVKYRSCDPLQDLALGVDSCSYVPGIVINIRIATILRYTINELSVDISLILNGQTIPIYAKQLCEQNHPEFQFCGKKKGEYIYYEGPVSLNMEGIPQGEFNISAQLFNENRNTVVCADFFIRNR</sequence>
<proteinExistence type="predicted"/>
<dbReference type="InterPro" id="IPR003172">
    <property type="entry name" value="ML_dom"/>
</dbReference>
<dbReference type="InterPro" id="IPR039945">
    <property type="entry name" value="LY86"/>
</dbReference>
<accession>A0A9F2R2X6</accession>
<dbReference type="KEGG" id="pbi:103067020"/>
<dbReference type="Proteomes" id="UP000695026">
    <property type="component" value="Unplaced"/>
</dbReference>
<evidence type="ECO:0000313" key="4">
    <source>
        <dbReference type="RefSeq" id="XP_007434171.1"/>
    </source>
</evidence>
<evidence type="ECO:0000259" key="2">
    <source>
        <dbReference type="SMART" id="SM00737"/>
    </source>
</evidence>
<keyword evidence="1" id="KW-0732">Signal</keyword>
<dbReference type="PANTHER" id="PTHR20838">
    <property type="entry name" value="LYMPHOCYTE ANTIGEN 86"/>
    <property type="match status" value="1"/>
</dbReference>
<name>A0A9F2R2X6_PYTBI</name>
<dbReference type="OrthoDB" id="9889383at2759"/>
<dbReference type="AlphaFoldDB" id="A0A9F2R2X6"/>
<evidence type="ECO:0000313" key="3">
    <source>
        <dbReference type="Proteomes" id="UP000695026"/>
    </source>
</evidence>
<dbReference type="PANTHER" id="PTHR20838:SF0">
    <property type="entry name" value="LYMPHOCYTE ANTIGEN 86"/>
    <property type="match status" value="1"/>
</dbReference>
<dbReference type="InterPro" id="IPR014756">
    <property type="entry name" value="Ig_E-set"/>
</dbReference>
<dbReference type="GO" id="GO:0031666">
    <property type="term" value="P:positive regulation of lipopolysaccharide-mediated signaling pathway"/>
    <property type="evidence" value="ECO:0007669"/>
    <property type="project" value="TreeGrafter"/>
</dbReference>
<dbReference type="GO" id="GO:0045087">
    <property type="term" value="P:innate immune response"/>
    <property type="evidence" value="ECO:0007669"/>
    <property type="project" value="TreeGrafter"/>
</dbReference>
<gene>
    <name evidence="4" type="primary">LY86</name>
</gene>
<dbReference type="OMA" id="NYSYPIC"/>
<dbReference type="Gene3D" id="2.60.40.770">
    <property type="match status" value="1"/>
</dbReference>
<feature type="domain" description="MD-2-related lipid-recognition" evidence="2">
    <location>
        <begin position="38"/>
        <end position="155"/>
    </location>
</feature>
<dbReference type="RefSeq" id="XP_007434171.1">
    <property type="nucleotide sequence ID" value="XM_007434109.2"/>
</dbReference>
<organism evidence="3 4">
    <name type="scientific">Python bivittatus</name>
    <name type="common">Burmese python</name>
    <name type="synonym">Python molurus bivittatus</name>
    <dbReference type="NCBI Taxonomy" id="176946"/>
    <lineage>
        <taxon>Eukaryota</taxon>
        <taxon>Metazoa</taxon>
        <taxon>Chordata</taxon>
        <taxon>Craniata</taxon>
        <taxon>Vertebrata</taxon>
        <taxon>Euteleostomi</taxon>
        <taxon>Lepidosauria</taxon>
        <taxon>Squamata</taxon>
        <taxon>Bifurcata</taxon>
        <taxon>Unidentata</taxon>
        <taxon>Episquamata</taxon>
        <taxon>Toxicofera</taxon>
        <taxon>Serpentes</taxon>
        <taxon>Henophidia</taxon>
        <taxon>Pythonidae</taxon>
        <taxon>Python</taxon>
    </lineage>
</organism>
<dbReference type="Pfam" id="PF02221">
    <property type="entry name" value="E1_DerP2_DerF2"/>
    <property type="match status" value="1"/>
</dbReference>
<dbReference type="GeneID" id="103067020"/>
<dbReference type="SMART" id="SM00737">
    <property type="entry name" value="ML"/>
    <property type="match status" value="1"/>
</dbReference>
<dbReference type="SUPFAM" id="SSF81296">
    <property type="entry name" value="E set domains"/>
    <property type="match status" value="1"/>
</dbReference>
<dbReference type="CTD" id="9450"/>
<feature type="signal peptide" evidence="1">
    <location>
        <begin position="1"/>
        <end position="19"/>
    </location>
</feature>
<keyword evidence="3" id="KW-1185">Reference proteome</keyword>
<reference evidence="4" key="1">
    <citation type="submission" date="2025-08" db="UniProtKB">
        <authorList>
            <consortium name="RefSeq"/>
        </authorList>
    </citation>
    <scope>IDENTIFICATION</scope>
    <source>
        <tissue evidence="4">Liver</tissue>
    </source>
</reference>
<protein>
    <submittedName>
        <fullName evidence="4">Lymphocyte antigen 86</fullName>
    </submittedName>
</protein>
<feature type="chain" id="PRO_5039946273" evidence="1">
    <location>
        <begin position="20"/>
        <end position="158"/>
    </location>
</feature>